<evidence type="ECO:0000259" key="1">
    <source>
        <dbReference type="PROSITE" id="PS50995"/>
    </source>
</evidence>
<protein>
    <submittedName>
        <fullName evidence="2">Transcriptional regulator, MarR family</fullName>
    </submittedName>
</protein>
<dbReference type="Gene3D" id="1.10.10.10">
    <property type="entry name" value="Winged helix-like DNA-binding domain superfamily/Winged helix DNA-binding domain"/>
    <property type="match status" value="1"/>
</dbReference>
<dbReference type="PROSITE" id="PS50995">
    <property type="entry name" value="HTH_MARR_2"/>
    <property type="match status" value="1"/>
</dbReference>
<sequence length="155" mass="17745">MEPRWLDETEMRAWVAFLDTSNLLLRRIDQQLREDGGLTQPQYELLTRLAEAPQRRLRMAELADLLVTSRSGLTYQVTQLEKLGLVHRQAFQDDDRGVLATLTEDGLDALRRAAPGHVRVVRENLVDLLSHEQLLALGDALDVARAHLRTTQRRD</sequence>
<accession>A6WC19</accession>
<dbReference type="InterPro" id="IPR036388">
    <property type="entry name" value="WH-like_DNA-bd_sf"/>
</dbReference>
<dbReference type="STRING" id="266940.Krad_2894"/>
<dbReference type="SMART" id="SM00347">
    <property type="entry name" value="HTH_MARR"/>
    <property type="match status" value="1"/>
</dbReference>
<reference evidence="3" key="1">
    <citation type="journal article" date="2008" name="PLoS ONE">
        <title>Survival in nuclear waste, extreme resistance, and potential applications gleaned from the genome sequence of Kineococcus radiotolerans SRS30216.</title>
        <authorList>
            <person name="Bagwell C.E."/>
            <person name="Bhat S."/>
            <person name="Hawkins G.M."/>
            <person name="Smith B.W."/>
            <person name="Biswas T."/>
            <person name="Hoover T.R."/>
            <person name="Saunders E."/>
            <person name="Han C.S."/>
            <person name="Tsodikov O.V."/>
            <person name="Shimkets L.J."/>
        </authorList>
    </citation>
    <scope>NUCLEOTIDE SEQUENCE [LARGE SCALE GENOMIC DNA]</scope>
    <source>
        <strain evidence="3">ATCC BAA-149 / DSM 14245 / SRS30216</strain>
    </source>
</reference>
<dbReference type="GO" id="GO:0006950">
    <property type="term" value="P:response to stress"/>
    <property type="evidence" value="ECO:0007669"/>
    <property type="project" value="TreeGrafter"/>
</dbReference>
<dbReference type="PANTHER" id="PTHR33164">
    <property type="entry name" value="TRANSCRIPTIONAL REGULATOR, MARR FAMILY"/>
    <property type="match status" value="1"/>
</dbReference>
<name>A6WC19_KINRD</name>
<evidence type="ECO:0000313" key="3">
    <source>
        <dbReference type="Proteomes" id="UP000001116"/>
    </source>
</evidence>
<proteinExistence type="predicted"/>
<dbReference type="SUPFAM" id="SSF46785">
    <property type="entry name" value="Winged helix' DNA-binding domain"/>
    <property type="match status" value="1"/>
</dbReference>
<dbReference type="EMBL" id="CP000750">
    <property type="protein sequence ID" value="ABS04358.1"/>
    <property type="molecule type" value="Genomic_DNA"/>
</dbReference>
<dbReference type="HOGENOM" id="CLU_083287_2_2_11"/>
<dbReference type="InterPro" id="IPR000835">
    <property type="entry name" value="HTH_MarR-typ"/>
</dbReference>
<dbReference type="Proteomes" id="UP000001116">
    <property type="component" value="Chromosome"/>
</dbReference>
<evidence type="ECO:0000313" key="2">
    <source>
        <dbReference type="EMBL" id="ABS04358.1"/>
    </source>
</evidence>
<dbReference type="PANTHER" id="PTHR33164:SF99">
    <property type="entry name" value="MARR FAMILY REGULATORY PROTEIN"/>
    <property type="match status" value="1"/>
</dbReference>
<dbReference type="OrthoDB" id="5432081at2"/>
<dbReference type="InterPro" id="IPR036390">
    <property type="entry name" value="WH_DNA-bd_sf"/>
</dbReference>
<gene>
    <name evidence="2" type="ordered locus">Krad_2894</name>
</gene>
<keyword evidence="3" id="KW-1185">Reference proteome</keyword>
<dbReference type="AlphaFoldDB" id="A6WC19"/>
<dbReference type="eggNOG" id="COG1846">
    <property type="taxonomic scope" value="Bacteria"/>
</dbReference>
<dbReference type="GO" id="GO:0003700">
    <property type="term" value="F:DNA-binding transcription factor activity"/>
    <property type="evidence" value="ECO:0007669"/>
    <property type="project" value="InterPro"/>
</dbReference>
<organism evidence="2 3">
    <name type="scientific">Kineococcus radiotolerans (strain ATCC BAA-149 / DSM 14245 / SRS30216)</name>
    <dbReference type="NCBI Taxonomy" id="266940"/>
    <lineage>
        <taxon>Bacteria</taxon>
        <taxon>Bacillati</taxon>
        <taxon>Actinomycetota</taxon>
        <taxon>Actinomycetes</taxon>
        <taxon>Kineosporiales</taxon>
        <taxon>Kineosporiaceae</taxon>
        <taxon>Kineococcus</taxon>
    </lineage>
</organism>
<dbReference type="InterPro" id="IPR039422">
    <property type="entry name" value="MarR/SlyA-like"/>
</dbReference>
<dbReference type="Pfam" id="PF01047">
    <property type="entry name" value="MarR"/>
    <property type="match status" value="1"/>
</dbReference>
<dbReference type="RefSeq" id="WP_012087396.1">
    <property type="nucleotide sequence ID" value="NC_009664.2"/>
</dbReference>
<feature type="domain" description="HTH marR-type" evidence="1">
    <location>
        <begin position="1"/>
        <end position="146"/>
    </location>
</feature>
<dbReference type="KEGG" id="kra:Krad_2894"/>